<sequence length="131" mass="14457">MSAGLFLFLFSAALALLALGQVLGALRHRRWPLARLTVESVEHRRGKRGVFLHCRAVDESGYDWTHVEHRLTATRETMPSPGDTFEMRFDPQNRERLAPASPTAALIIAAFMLGAAALPWIARAFSGPAAF</sequence>
<comment type="caution">
    <text evidence="2">The sequence shown here is derived from an EMBL/GenBank/DDBJ whole genome shotgun (WGS) entry which is preliminary data.</text>
</comment>
<keyword evidence="1" id="KW-0812">Transmembrane</keyword>
<gene>
    <name evidence="2" type="ORF">J5Y09_21425</name>
</gene>
<evidence type="ECO:0000256" key="1">
    <source>
        <dbReference type="SAM" id="Phobius"/>
    </source>
</evidence>
<keyword evidence="1" id="KW-0472">Membrane</keyword>
<feature type="transmembrane region" description="Helical" evidence="1">
    <location>
        <begin position="103"/>
        <end position="122"/>
    </location>
</feature>
<proteinExistence type="predicted"/>
<evidence type="ECO:0000313" key="2">
    <source>
        <dbReference type="EMBL" id="MBP0466504.1"/>
    </source>
</evidence>
<keyword evidence="1" id="KW-1133">Transmembrane helix</keyword>
<evidence type="ECO:0000313" key="3">
    <source>
        <dbReference type="Proteomes" id="UP000680815"/>
    </source>
</evidence>
<name>A0ABS4AYR1_9PROT</name>
<organism evidence="2 3">
    <name type="scientific">Roseomonas nitratireducens</name>
    <dbReference type="NCBI Taxonomy" id="2820810"/>
    <lineage>
        <taxon>Bacteria</taxon>
        <taxon>Pseudomonadati</taxon>
        <taxon>Pseudomonadota</taxon>
        <taxon>Alphaproteobacteria</taxon>
        <taxon>Acetobacterales</taxon>
        <taxon>Roseomonadaceae</taxon>
        <taxon>Roseomonas</taxon>
    </lineage>
</organism>
<accession>A0ABS4AYR1</accession>
<protein>
    <recommendedName>
        <fullName evidence="4">DUF3592 domain-containing protein</fullName>
    </recommendedName>
</protein>
<dbReference type="RefSeq" id="WP_209353902.1">
    <property type="nucleotide sequence ID" value="NZ_JAGIYZ010000030.1"/>
</dbReference>
<dbReference type="EMBL" id="JAGIYZ010000030">
    <property type="protein sequence ID" value="MBP0466504.1"/>
    <property type="molecule type" value="Genomic_DNA"/>
</dbReference>
<dbReference type="Proteomes" id="UP000680815">
    <property type="component" value="Unassembled WGS sequence"/>
</dbReference>
<reference evidence="2 3" key="1">
    <citation type="submission" date="2021-03" db="EMBL/GenBank/DDBJ databases">
        <authorList>
            <person name="So Y."/>
        </authorList>
    </citation>
    <scope>NUCLEOTIDE SEQUENCE [LARGE SCALE GENOMIC DNA]</scope>
    <source>
        <strain evidence="2 3">PWR1</strain>
    </source>
</reference>
<keyword evidence="3" id="KW-1185">Reference proteome</keyword>
<evidence type="ECO:0008006" key="4">
    <source>
        <dbReference type="Google" id="ProtNLM"/>
    </source>
</evidence>